<dbReference type="PANTHER" id="PTHR43477">
    <property type="entry name" value="DIHYDROANTICAPSIN 7-DEHYDROGENASE"/>
    <property type="match status" value="1"/>
</dbReference>
<reference evidence="3" key="1">
    <citation type="submission" date="2020-12" db="EMBL/GenBank/DDBJ databases">
        <title>Bacterial taxonomy.</title>
        <authorList>
            <person name="Pan X."/>
        </authorList>
    </citation>
    <scope>NUCLEOTIDE SEQUENCE</scope>
    <source>
        <strain evidence="3">M0105</strain>
    </source>
</reference>
<comment type="caution">
    <text evidence="3">The sequence shown here is derived from an EMBL/GenBank/DDBJ whole genome shotgun (WGS) entry which is preliminary data.</text>
</comment>
<dbReference type="FunFam" id="3.40.50.720:FF:000084">
    <property type="entry name" value="Short-chain dehydrogenase reductase"/>
    <property type="match status" value="1"/>
</dbReference>
<name>A0A8J7SGD7_9RHOB</name>
<dbReference type="Gene3D" id="3.40.50.720">
    <property type="entry name" value="NAD(P)-binding Rossmann-like Domain"/>
    <property type="match status" value="1"/>
</dbReference>
<dbReference type="InterPro" id="IPR051122">
    <property type="entry name" value="SDR_DHRS6-like"/>
</dbReference>
<dbReference type="CDD" id="cd05233">
    <property type="entry name" value="SDR_c"/>
    <property type="match status" value="1"/>
</dbReference>
<dbReference type="AlphaFoldDB" id="A0A8J7SGD7"/>
<protein>
    <submittedName>
        <fullName evidence="3">SDR family oxidoreductase</fullName>
    </submittedName>
</protein>
<dbReference type="RefSeq" id="WP_200612884.1">
    <property type="nucleotide sequence ID" value="NZ_JAEHHL010000012.1"/>
</dbReference>
<dbReference type="Pfam" id="PF13561">
    <property type="entry name" value="adh_short_C2"/>
    <property type="match status" value="1"/>
</dbReference>
<keyword evidence="2" id="KW-0560">Oxidoreductase</keyword>
<evidence type="ECO:0000313" key="3">
    <source>
        <dbReference type="EMBL" id="MBK0400978.1"/>
    </source>
</evidence>
<dbReference type="PANTHER" id="PTHR43477:SF1">
    <property type="entry name" value="DIHYDROANTICAPSIN 7-DEHYDROGENASE"/>
    <property type="match status" value="1"/>
</dbReference>
<evidence type="ECO:0000313" key="4">
    <source>
        <dbReference type="Proteomes" id="UP000655420"/>
    </source>
</evidence>
<dbReference type="PROSITE" id="PS00061">
    <property type="entry name" value="ADH_SHORT"/>
    <property type="match status" value="1"/>
</dbReference>
<dbReference type="SUPFAM" id="SSF51735">
    <property type="entry name" value="NAD(P)-binding Rossmann-fold domains"/>
    <property type="match status" value="1"/>
</dbReference>
<evidence type="ECO:0000256" key="2">
    <source>
        <dbReference type="ARBA" id="ARBA00023002"/>
    </source>
</evidence>
<evidence type="ECO:0000256" key="1">
    <source>
        <dbReference type="ARBA" id="ARBA00006484"/>
    </source>
</evidence>
<dbReference type="EMBL" id="JAEHHL010000012">
    <property type="protein sequence ID" value="MBK0400978.1"/>
    <property type="molecule type" value="Genomic_DNA"/>
</dbReference>
<dbReference type="Proteomes" id="UP000655420">
    <property type="component" value="Unassembled WGS sequence"/>
</dbReference>
<accession>A0A8J7SGD7</accession>
<sequence length="248" mass="25463">MQRFDGKTVLVTGGTSGIGLATARRLLSEGGRVIVTGSRAESIEAARGELPGASFLLNDAGDPAAADGLAAAVRDVAGRLDAAFLNAGFGRFHPLDQVTPEEFDTHYDVLVKGPLLQTKALAPMMADGGSIVVTTSIVNNLGLPASAIYSSCKGAARTLVRVLARELAPRGIRVNAVSPGPIGTGFFARTGMSAAEIEDFGTRVLAQVPLGRFGTPDEVAAVAAFLLSPDASYVTGSEYVVDGGMSEL</sequence>
<dbReference type="PRINTS" id="PR00081">
    <property type="entry name" value="GDHRDH"/>
</dbReference>
<gene>
    <name evidence="3" type="ORF">H0I76_17400</name>
</gene>
<keyword evidence="4" id="KW-1185">Reference proteome</keyword>
<dbReference type="InterPro" id="IPR020904">
    <property type="entry name" value="Sc_DH/Rdtase_CS"/>
</dbReference>
<dbReference type="InterPro" id="IPR036291">
    <property type="entry name" value="NAD(P)-bd_dom_sf"/>
</dbReference>
<dbReference type="GO" id="GO:0016491">
    <property type="term" value="F:oxidoreductase activity"/>
    <property type="evidence" value="ECO:0007669"/>
    <property type="project" value="UniProtKB-KW"/>
</dbReference>
<dbReference type="InterPro" id="IPR002347">
    <property type="entry name" value="SDR_fam"/>
</dbReference>
<organism evidence="3 4">
    <name type="scientific">Thermohalobaculum xanthum</name>
    <dbReference type="NCBI Taxonomy" id="2753746"/>
    <lineage>
        <taxon>Bacteria</taxon>
        <taxon>Pseudomonadati</taxon>
        <taxon>Pseudomonadota</taxon>
        <taxon>Alphaproteobacteria</taxon>
        <taxon>Rhodobacterales</taxon>
        <taxon>Paracoccaceae</taxon>
        <taxon>Thermohalobaculum</taxon>
    </lineage>
</organism>
<proteinExistence type="inferred from homology"/>
<comment type="similarity">
    <text evidence="1">Belongs to the short-chain dehydrogenases/reductases (SDR) family.</text>
</comment>